<gene>
    <name evidence="2" type="ORF">PSYICH_LOCUS6273</name>
</gene>
<dbReference type="Proteomes" id="UP001153636">
    <property type="component" value="Chromosome 19"/>
</dbReference>
<organism evidence="2 3">
    <name type="scientific">Psylliodes chrysocephalus</name>
    <dbReference type="NCBI Taxonomy" id="3402493"/>
    <lineage>
        <taxon>Eukaryota</taxon>
        <taxon>Metazoa</taxon>
        <taxon>Ecdysozoa</taxon>
        <taxon>Arthropoda</taxon>
        <taxon>Hexapoda</taxon>
        <taxon>Insecta</taxon>
        <taxon>Pterygota</taxon>
        <taxon>Neoptera</taxon>
        <taxon>Endopterygota</taxon>
        <taxon>Coleoptera</taxon>
        <taxon>Polyphaga</taxon>
        <taxon>Cucujiformia</taxon>
        <taxon>Chrysomeloidea</taxon>
        <taxon>Chrysomelidae</taxon>
        <taxon>Galerucinae</taxon>
        <taxon>Alticini</taxon>
        <taxon>Psylliodes</taxon>
    </lineage>
</organism>
<keyword evidence="3" id="KW-1185">Reference proteome</keyword>
<evidence type="ECO:0000313" key="2">
    <source>
        <dbReference type="EMBL" id="CAH1105504.1"/>
    </source>
</evidence>
<sequence length="135" mass="15202">MTIFRQPALLSILLLLLYKDAKSQDLTEDGRNGCIWQGGSISRLICNCESDAEITIKSGSISSTSTSEIIINGCKTLTIQQNAIADLRNLRMISLNSIQSIYFESDSINWFGYRDNAARAVEEERFDVFENNRLQ</sequence>
<evidence type="ECO:0000256" key="1">
    <source>
        <dbReference type="SAM" id="SignalP"/>
    </source>
</evidence>
<feature type="chain" id="PRO_5040134337" evidence="1">
    <location>
        <begin position="24"/>
        <end position="135"/>
    </location>
</feature>
<evidence type="ECO:0000313" key="3">
    <source>
        <dbReference type="Proteomes" id="UP001153636"/>
    </source>
</evidence>
<dbReference type="EMBL" id="OV651831">
    <property type="protein sequence ID" value="CAH1105504.1"/>
    <property type="molecule type" value="Genomic_DNA"/>
</dbReference>
<name>A0A9P0CV18_9CUCU</name>
<feature type="signal peptide" evidence="1">
    <location>
        <begin position="1"/>
        <end position="23"/>
    </location>
</feature>
<keyword evidence="1" id="KW-0732">Signal</keyword>
<proteinExistence type="predicted"/>
<reference evidence="2" key="1">
    <citation type="submission" date="2022-01" db="EMBL/GenBank/DDBJ databases">
        <authorList>
            <person name="King R."/>
        </authorList>
    </citation>
    <scope>NUCLEOTIDE SEQUENCE</scope>
</reference>
<dbReference type="OrthoDB" id="6360013at2759"/>
<dbReference type="AlphaFoldDB" id="A0A9P0CV18"/>
<protein>
    <submittedName>
        <fullName evidence="2">Uncharacterized protein</fullName>
    </submittedName>
</protein>
<accession>A0A9P0CV18</accession>